<accession>A0ABU3KNE9</accession>
<keyword evidence="1" id="KW-0732">Signal</keyword>
<reference evidence="3 4" key="1">
    <citation type="submission" date="2023-08" db="EMBL/GenBank/DDBJ databases">
        <title>Rhodoferax potami sp. nov. and Rhodoferax mekongensis sp. nov., isolated from the Mekong River in Thailand.</title>
        <authorList>
            <person name="Kitikhun S."/>
            <person name="Charoenyingcharoen P."/>
            <person name="Siriarchawattana P."/>
            <person name="Likhitrattanapisal S."/>
            <person name="Nilsakha T."/>
            <person name="Chanpet A."/>
            <person name="Rattanawaree P."/>
            <person name="Ingsriswang S."/>
        </authorList>
    </citation>
    <scope>NUCLEOTIDE SEQUENCE [LARGE SCALE GENOMIC DNA]</scope>
    <source>
        <strain evidence="3 4">TBRC 17660</strain>
    </source>
</reference>
<evidence type="ECO:0000256" key="1">
    <source>
        <dbReference type="SAM" id="SignalP"/>
    </source>
</evidence>
<organism evidence="3 4">
    <name type="scientific">Rhodoferax potami</name>
    <dbReference type="NCBI Taxonomy" id="3068338"/>
    <lineage>
        <taxon>Bacteria</taxon>
        <taxon>Pseudomonadati</taxon>
        <taxon>Pseudomonadota</taxon>
        <taxon>Betaproteobacteria</taxon>
        <taxon>Burkholderiales</taxon>
        <taxon>Comamonadaceae</taxon>
        <taxon>Rhodoferax</taxon>
    </lineage>
</organism>
<evidence type="ECO:0000313" key="3">
    <source>
        <dbReference type="EMBL" id="MDT7518947.1"/>
    </source>
</evidence>
<dbReference type="InterPro" id="IPR001763">
    <property type="entry name" value="Rhodanese-like_dom"/>
</dbReference>
<evidence type="ECO:0000259" key="2">
    <source>
        <dbReference type="PROSITE" id="PS50206"/>
    </source>
</evidence>
<dbReference type="CDD" id="cd00158">
    <property type="entry name" value="RHOD"/>
    <property type="match status" value="1"/>
</dbReference>
<feature type="signal peptide" evidence="1">
    <location>
        <begin position="1"/>
        <end position="23"/>
    </location>
</feature>
<dbReference type="PROSITE" id="PS50206">
    <property type="entry name" value="RHODANESE_3"/>
    <property type="match status" value="1"/>
</dbReference>
<dbReference type="Gene3D" id="3.40.250.10">
    <property type="entry name" value="Rhodanese-like domain"/>
    <property type="match status" value="1"/>
</dbReference>
<feature type="chain" id="PRO_5047297890" evidence="1">
    <location>
        <begin position="24"/>
        <end position="108"/>
    </location>
</feature>
<dbReference type="PANTHER" id="PTHR45431:SF3">
    <property type="entry name" value="RHODANESE-LIKE DOMAIN-CONTAINING PROTEIN 15, CHLOROPLASTIC"/>
    <property type="match status" value="1"/>
</dbReference>
<dbReference type="EMBL" id="JAVBIK010000001">
    <property type="protein sequence ID" value="MDT7518947.1"/>
    <property type="molecule type" value="Genomic_DNA"/>
</dbReference>
<dbReference type="Pfam" id="PF00581">
    <property type="entry name" value="Rhodanese"/>
    <property type="match status" value="1"/>
</dbReference>
<evidence type="ECO:0000313" key="4">
    <source>
        <dbReference type="Proteomes" id="UP001321700"/>
    </source>
</evidence>
<keyword evidence="4" id="KW-1185">Reference proteome</keyword>
<dbReference type="PANTHER" id="PTHR45431">
    <property type="entry name" value="RHODANESE-LIKE DOMAIN-CONTAINING PROTEIN 15, CHLOROPLASTIC"/>
    <property type="match status" value="1"/>
</dbReference>
<dbReference type="InterPro" id="IPR052367">
    <property type="entry name" value="Thiosulfate_ST/Rhodanese-like"/>
</dbReference>
<dbReference type="SMART" id="SM00450">
    <property type="entry name" value="RHOD"/>
    <property type="match status" value="1"/>
</dbReference>
<dbReference type="RefSeq" id="WP_313874659.1">
    <property type="nucleotide sequence ID" value="NZ_JAVBIK010000001.1"/>
</dbReference>
<gene>
    <name evidence="3" type="ORF">RAE19_09525</name>
</gene>
<name>A0ABU3KNE9_9BURK</name>
<sequence>MKTLVANITLALTMSLGALSAQAKDVIIDVRSPQEFAAGHVEGAINIEHGNIAQEIAKAGVGKDDTVLLYCQSGRRSSIALDTLKGLGFSKAENVGGIEQARKTLAKK</sequence>
<dbReference type="InterPro" id="IPR036873">
    <property type="entry name" value="Rhodanese-like_dom_sf"/>
</dbReference>
<comment type="caution">
    <text evidence="3">The sequence shown here is derived from an EMBL/GenBank/DDBJ whole genome shotgun (WGS) entry which is preliminary data.</text>
</comment>
<feature type="domain" description="Rhodanese" evidence="2">
    <location>
        <begin position="21"/>
        <end position="99"/>
    </location>
</feature>
<dbReference type="SUPFAM" id="SSF52821">
    <property type="entry name" value="Rhodanese/Cell cycle control phosphatase"/>
    <property type="match status" value="1"/>
</dbReference>
<dbReference type="Proteomes" id="UP001321700">
    <property type="component" value="Unassembled WGS sequence"/>
</dbReference>
<proteinExistence type="predicted"/>
<protein>
    <submittedName>
        <fullName evidence="3">Rhodanese-like domain-containing protein</fullName>
    </submittedName>
</protein>